<protein>
    <submittedName>
        <fullName evidence="1">Uncharacterized protein</fullName>
    </submittedName>
</protein>
<organism evidence="1 2">
    <name type="scientific">Aureobasidium melanogenum</name>
    <name type="common">Aureobasidium pullulans var. melanogenum</name>
    <dbReference type="NCBI Taxonomy" id="46634"/>
    <lineage>
        <taxon>Eukaryota</taxon>
        <taxon>Fungi</taxon>
        <taxon>Dikarya</taxon>
        <taxon>Ascomycota</taxon>
        <taxon>Pezizomycotina</taxon>
        <taxon>Dothideomycetes</taxon>
        <taxon>Dothideomycetidae</taxon>
        <taxon>Dothideales</taxon>
        <taxon>Saccotheciaceae</taxon>
        <taxon>Aureobasidium</taxon>
    </lineage>
</organism>
<sequence length="411" mass="46619">MSLADVFTMSRMSPEALERMLWAVSIADVNELLRNAPPGPAGDNLRTACQSRRSTTRYLENNFGSGTELLEAMSRHKAYLSGSRSLDFFVPGRLDPTSDWDFYLPRDVHVVCSFMEALTHMGVSWEGPLQKLEAAMSNGGGEVMFATLQYSHHYNHGDFQNLASSHGIDVSGLMEVPFQLPGPTSTGTSEYTWPWITVVVANQALQTEYWKPEDVEHDEGHAEMYQRIGSVINGHLARSLGGAKVQLILEDRNREFDCPALMRFHSSCVQSVIGPHIACHFYGQLTTQFMSYGWRSDLRSEHAQEKYRRRGFVYVARDRSFVRLRMGDDEESIVVLRESPTNAPQSIVEMYQESVKKMSWQELSRDVVALPSVVKWYMGDYRLSNDEWFVRGCRADVFMALIQQGVLPCLT</sequence>
<feature type="non-terminal residue" evidence="1">
    <location>
        <position position="411"/>
    </location>
</feature>
<comment type="caution">
    <text evidence="1">The sequence shown here is derived from an EMBL/GenBank/DDBJ whole genome shotgun (WGS) entry which is preliminary data.</text>
</comment>
<name>A0A9P8EU21_AURME</name>
<proteinExistence type="predicted"/>
<evidence type="ECO:0000313" key="1">
    <source>
        <dbReference type="EMBL" id="KAG9698802.1"/>
    </source>
</evidence>
<dbReference type="AlphaFoldDB" id="A0A9P8EU21"/>
<dbReference type="Proteomes" id="UP000779574">
    <property type="component" value="Unassembled WGS sequence"/>
</dbReference>
<reference evidence="1" key="1">
    <citation type="journal article" date="2021" name="J Fungi (Basel)">
        <title>Virulence traits and population genomics of the black yeast Aureobasidium melanogenum.</title>
        <authorList>
            <person name="Cernosa A."/>
            <person name="Sun X."/>
            <person name="Gostincar C."/>
            <person name="Fang C."/>
            <person name="Gunde-Cimerman N."/>
            <person name="Song Z."/>
        </authorList>
    </citation>
    <scope>NUCLEOTIDE SEQUENCE</scope>
    <source>
        <strain evidence="1">EXF-9911</strain>
    </source>
</reference>
<gene>
    <name evidence="1" type="ORF">KCU76_g2003</name>
</gene>
<dbReference type="OrthoDB" id="3633909at2759"/>
<evidence type="ECO:0000313" key="2">
    <source>
        <dbReference type="Proteomes" id="UP000779574"/>
    </source>
</evidence>
<reference evidence="1" key="2">
    <citation type="submission" date="2021-08" db="EMBL/GenBank/DDBJ databases">
        <authorList>
            <person name="Gostincar C."/>
            <person name="Sun X."/>
            <person name="Song Z."/>
            <person name="Gunde-Cimerman N."/>
        </authorList>
    </citation>
    <scope>NUCLEOTIDE SEQUENCE</scope>
    <source>
        <strain evidence="1">EXF-9911</strain>
    </source>
</reference>
<dbReference type="EMBL" id="JAHFXF010000046">
    <property type="protein sequence ID" value="KAG9698802.1"/>
    <property type="molecule type" value="Genomic_DNA"/>
</dbReference>
<accession>A0A9P8EU21</accession>